<dbReference type="OrthoDB" id="9806926at2"/>
<dbReference type="EMBL" id="CP000830">
    <property type="protein sequence ID" value="ABV93550.1"/>
    <property type="molecule type" value="Genomic_DNA"/>
</dbReference>
<dbReference type="Pfam" id="PF01235">
    <property type="entry name" value="Na_Ala_symp"/>
    <property type="match status" value="1"/>
</dbReference>
<keyword evidence="5 8" id="KW-0812">Transmembrane</keyword>
<keyword evidence="3 8" id="KW-0813">Transport</keyword>
<evidence type="ECO:0000256" key="4">
    <source>
        <dbReference type="ARBA" id="ARBA00022475"/>
    </source>
</evidence>
<dbReference type="PANTHER" id="PTHR30330:SF3">
    <property type="entry name" value="TRANSCRIPTIONAL REGULATOR, LRP FAMILY"/>
    <property type="match status" value="1"/>
</dbReference>
<evidence type="ECO:0000256" key="9">
    <source>
        <dbReference type="SAM" id="SignalP"/>
    </source>
</evidence>
<dbReference type="AlphaFoldDB" id="A8LMK5"/>
<evidence type="ECO:0000256" key="6">
    <source>
        <dbReference type="ARBA" id="ARBA00022989"/>
    </source>
</evidence>
<evidence type="ECO:0000256" key="2">
    <source>
        <dbReference type="ARBA" id="ARBA00009261"/>
    </source>
</evidence>
<sequence>MKTPISAALALALSATALRAQEARTIDQAVNETFAAVTGPFVGLIFAPLPGTSFPWIVLWLVVAASIFTVYFGFIQLRGFVHSIKLVKGDYADPDDAGEVSHFQALATALSGTVGLGNIAGVAVAVGIGGPGATFWMIFAGLLGMASKFTECTLGVKYRNEYPDGTVSGGPMYYISKGFAEKGMPGGKFMAVLFSIFCILGALGGGNMFQANQAHAQISGIVGDYPGWITGIIFAAVVFAVIVGGIKSIAKVTEKVVPFMGILYVAAALVILLVNIDQIGWAFGQIFEGAFTGLGVAGGFVGALIQGFKRAAFSNEAGVGSAAIAHSAVKTKEPVTEGYVSLLEPFIDTVVICTMTALVITISGQLMINPDTGLYMVENGAIMTVDGNSGVALTSAAFATGFSWFPYVLAIAVVLFAFSTMISWSYYGLKAWTYLFGEGRTKELVFKVIFCVFVVIGAAASLGPVIDFSDAAIFAMAVVNIAALYVLMPVVKAELASYRARLDSGEIREFKE</sequence>
<feature type="transmembrane region" description="Helical" evidence="8">
    <location>
        <begin position="225"/>
        <end position="244"/>
    </location>
</feature>
<feature type="transmembrane region" description="Helical" evidence="8">
    <location>
        <begin position="472"/>
        <end position="491"/>
    </location>
</feature>
<gene>
    <name evidence="10" type="ordered locus">Dshi_1808</name>
</gene>
<reference evidence="11" key="1">
    <citation type="journal article" date="2010" name="ISME J.">
        <title>The complete genome sequence of the algal symbiont Dinoroseobacter shibae: a hitchhiker's guide to life in the sea.</title>
        <authorList>
            <person name="Wagner-Dobler I."/>
            <person name="Ballhausen B."/>
            <person name="Berger M."/>
            <person name="Brinkhoff T."/>
            <person name="Buchholz I."/>
            <person name="Bunk B."/>
            <person name="Cypionka H."/>
            <person name="Daniel R."/>
            <person name="Drepper T."/>
            <person name="Gerdts G."/>
            <person name="Hahnke S."/>
            <person name="Han C."/>
            <person name="Jahn D."/>
            <person name="Kalhoefer D."/>
            <person name="Kiss H."/>
            <person name="Klenk H.P."/>
            <person name="Kyrpides N."/>
            <person name="Liebl W."/>
            <person name="Liesegang H."/>
            <person name="Meincke L."/>
            <person name="Pati A."/>
            <person name="Petersen J."/>
            <person name="Piekarski T."/>
            <person name="Pommerenke C."/>
            <person name="Pradella S."/>
            <person name="Pukall R."/>
            <person name="Rabus R."/>
            <person name="Stackebrandt E."/>
            <person name="Thole S."/>
            <person name="Thompson L."/>
            <person name="Tielen P."/>
            <person name="Tomasch J."/>
            <person name="von Jan M."/>
            <person name="Wanphrut N."/>
            <person name="Wichels A."/>
            <person name="Zech H."/>
            <person name="Simon M."/>
        </authorList>
    </citation>
    <scope>NUCLEOTIDE SEQUENCE [LARGE SCALE GENOMIC DNA]</scope>
    <source>
        <strain evidence="11">DSM 16493 / NCIMB 14021 / DFL 12</strain>
    </source>
</reference>
<feature type="transmembrane region" description="Helical" evidence="8">
    <location>
        <begin position="444"/>
        <end position="466"/>
    </location>
</feature>
<dbReference type="PRINTS" id="PR00175">
    <property type="entry name" value="NAALASMPORT"/>
</dbReference>
<dbReference type="PANTHER" id="PTHR30330">
    <property type="entry name" value="AGSS FAMILY TRANSPORTER, SODIUM-ALANINE"/>
    <property type="match status" value="1"/>
</dbReference>
<name>A8LMK5_DINSH</name>
<feature type="chain" id="PRO_5002726114" evidence="9">
    <location>
        <begin position="21"/>
        <end position="512"/>
    </location>
</feature>
<keyword evidence="8" id="KW-0769">Symport</keyword>
<keyword evidence="4" id="KW-1003">Cell membrane</keyword>
<dbReference type="InterPro" id="IPR001463">
    <property type="entry name" value="Na/Ala_symport"/>
</dbReference>
<evidence type="ECO:0000256" key="3">
    <source>
        <dbReference type="ARBA" id="ARBA00022448"/>
    </source>
</evidence>
<organism evidence="10 11">
    <name type="scientific">Dinoroseobacter shibae (strain DSM 16493 / NCIMB 14021 / DFL 12)</name>
    <dbReference type="NCBI Taxonomy" id="398580"/>
    <lineage>
        <taxon>Bacteria</taxon>
        <taxon>Pseudomonadati</taxon>
        <taxon>Pseudomonadota</taxon>
        <taxon>Alphaproteobacteria</taxon>
        <taxon>Rhodobacterales</taxon>
        <taxon>Roseobacteraceae</taxon>
        <taxon>Dinoroseobacter</taxon>
    </lineage>
</organism>
<dbReference type="GO" id="GO:0005886">
    <property type="term" value="C:plasma membrane"/>
    <property type="evidence" value="ECO:0007669"/>
    <property type="project" value="UniProtKB-SubCell"/>
</dbReference>
<protein>
    <submittedName>
        <fullName evidence="10">Putative sodium:alanine symporter family protein</fullName>
    </submittedName>
</protein>
<keyword evidence="11" id="KW-1185">Reference proteome</keyword>
<dbReference type="HOGENOM" id="CLU_024867_1_1_5"/>
<feature type="signal peptide" evidence="9">
    <location>
        <begin position="1"/>
        <end position="20"/>
    </location>
</feature>
<evidence type="ECO:0000256" key="8">
    <source>
        <dbReference type="RuleBase" id="RU363064"/>
    </source>
</evidence>
<evidence type="ECO:0000313" key="10">
    <source>
        <dbReference type="EMBL" id="ABV93550.1"/>
    </source>
</evidence>
<feature type="transmembrane region" description="Helical" evidence="8">
    <location>
        <begin position="282"/>
        <end position="305"/>
    </location>
</feature>
<dbReference type="eggNOG" id="COG1115">
    <property type="taxonomic scope" value="Bacteria"/>
</dbReference>
<dbReference type="Proteomes" id="UP000006833">
    <property type="component" value="Chromosome"/>
</dbReference>
<dbReference type="STRING" id="398580.Dshi_1808"/>
<dbReference type="NCBIfam" id="TIGR00835">
    <property type="entry name" value="agcS"/>
    <property type="match status" value="1"/>
</dbReference>
<keyword evidence="9" id="KW-0732">Signal</keyword>
<dbReference type="KEGG" id="dsh:Dshi_1808"/>
<evidence type="ECO:0000313" key="11">
    <source>
        <dbReference type="Proteomes" id="UP000006833"/>
    </source>
</evidence>
<evidence type="ECO:0000256" key="1">
    <source>
        <dbReference type="ARBA" id="ARBA00004651"/>
    </source>
</evidence>
<dbReference type="GO" id="GO:0005283">
    <property type="term" value="F:amino acid:sodium symporter activity"/>
    <property type="evidence" value="ECO:0007669"/>
    <property type="project" value="InterPro"/>
</dbReference>
<feature type="transmembrane region" description="Helical" evidence="8">
    <location>
        <begin position="256"/>
        <end position="276"/>
    </location>
</feature>
<keyword evidence="8" id="KW-0997">Cell inner membrane</keyword>
<feature type="transmembrane region" description="Helical" evidence="8">
    <location>
        <begin position="54"/>
        <end position="75"/>
    </location>
</feature>
<evidence type="ECO:0000256" key="5">
    <source>
        <dbReference type="ARBA" id="ARBA00022692"/>
    </source>
</evidence>
<keyword evidence="7 8" id="KW-0472">Membrane</keyword>
<keyword evidence="6 8" id="KW-1133">Transmembrane helix</keyword>
<comment type="similarity">
    <text evidence="2 8">Belongs to the alanine or glycine:cation symporter (AGCS) (TC 2.A.25) family.</text>
</comment>
<evidence type="ECO:0000256" key="7">
    <source>
        <dbReference type="ARBA" id="ARBA00023136"/>
    </source>
</evidence>
<dbReference type="RefSeq" id="WP_012178480.1">
    <property type="nucleotide sequence ID" value="NC_009952.1"/>
</dbReference>
<dbReference type="Gene3D" id="1.20.1740.10">
    <property type="entry name" value="Amino acid/polyamine transporter I"/>
    <property type="match status" value="1"/>
</dbReference>
<accession>A8LMK5</accession>
<feature type="transmembrane region" description="Helical" evidence="8">
    <location>
        <begin position="346"/>
        <end position="368"/>
    </location>
</feature>
<proteinExistence type="inferred from homology"/>
<comment type="subcellular location">
    <subcellularLocation>
        <location evidence="8">Cell inner membrane</location>
        <topology evidence="8">Multi-pass membrane protein</topology>
    </subcellularLocation>
    <subcellularLocation>
        <location evidence="1">Cell membrane</location>
        <topology evidence="1">Multi-pass membrane protein</topology>
    </subcellularLocation>
</comment>
<feature type="transmembrane region" description="Helical" evidence="8">
    <location>
        <begin position="186"/>
        <end position="205"/>
    </location>
</feature>